<feature type="domain" description="ChsH2 C-terminal OB-fold" evidence="2">
    <location>
        <begin position="74"/>
        <end position="134"/>
    </location>
</feature>
<dbReference type="SUPFAM" id="SSF50249">
    <property type="entry name" value="Nucleic acid-binding proteins"/>
    <property type="match status" value="1"/>
</dbReference>
<evidence type="ECO:0000313" key="4">
    <source>
        <dbReference type="EMBL" id="SEP20460.1"/>
    </source>
</evidence>
<organism evidence="4 5">
    <name type="scientific">Trujillonella endophytica</name>
    <dbReference type="NCBI Taxonomy" id="673521"/>
    <lineage>
        <taxon>Bacteria</taxon>
        <taxon>Bacillati</taxon>
        <taxon>Actinomycetota</taxon>
        <taxon>Actinomycetes</taxon>
        <taxon>Geodermatophilales</taxon>
        <taxon>Geodermatophilaceae</taxon>
        <taxon>Trujillonella</taxon>
    </lineage>
</organism>
<dbReference type="STRING" id="673521.SAMN05660991_03909"/>
<dbReference type="InterPro" id="IPR052513">
    <property type="entry name" value="Thioester_dehydratase-like"/>
</dbReference>
<dbReference type="Pfam" id="PF12172">
    <property type="entry name" value="zf-ChsH2"/>
    <property type="match status" value="1"/>
</dbReference>
<dbReference type="Pfam" id="PF01796">
    <property type="entry name" value="OB_ChsH2_C"/>
    <property type="match status" value="1"/>
</dbReference>
<dbReference type="EMBL" id="FOEE01000014">
    <property type="protein sequence ID" value="SEP20460.1"/>
    <property type="molecule type" value="Genomic_DNA"/>
</dbReference>
<evidence type="ECO:0000313" key="5">
    <source>
        <dbReference type="Proteomes" id="UP000198960"/>
    </source>
</evidence>
<dbReference type="AlphaFoldDB" id="A0A1H8VYP6"/>
<name>A0A1H8VYP6_9ACTN</name>
<dbReference type="RefSeq" id="WP_091947535.1">
    <property type="nucleotide sequence ID" value="NZ_FOEE01000014.1"/>
</dbReference>
<feature type="region of interest" description="Disordered" evidence="1">
    <location>
        <begin position="1"/>
        <end position="28"/>
    </location>
</feature>
<keyword evidence="5" id="KW-1185">Reference proteome</keyword>
<evidence type="ECO:0000256" key="1">
    <source>
        <dbReference type="SAM" id="MobiDB-lite"/>
    </source>
</evidence>
<sequence length="152" mass="16079">MTQDLQPATGAGGGERATSGPVRPAPLRTDESEGFWAAAAEGRLAIQRCDACGRWQHPPRAMCPACHSVAQSFVDVAGTGEVYSWSLLHHPRHPSFEYPVVAVLVTLDEGPRVLSNLVGVAPSDVRIGLPVEATSAPTAEGDVPVFRIREAS</sequence>
<dbReference type="InterPro" id="IPR022002">
    <property type="entry name" value="ChsH2_Znr"/>
</dbReference>
<gene>
    <name evidence="4" type="ORF">SAMN05660991_03909</name>
</gene>
<protein>
    <submittedName>
        <fullName evidence="4">Uncharacterized OB-fold protein, contains Zn-ribbon domain</fullName>
    </submittedName>
</protein>
<dbReference type="PANTHER" id="PTHR34075">
    <property type="entry name" value="BLR3430 PROTEIN"/>
    <property type="match status" value="1"/>
</dbReference>
<dbReference type="InterPro" id="IPR012340">
    <property type="entry name" value="NA-bd_OB-fold"/>
</dbReference>
<feature type="domain" description="ChsH2 rubredoxin-like zinc ribbon" evidence="3">
    <location>
        <begin position="36"/>
        <end position="68"/>
    </location>
</feature>
<dbReference type="Gene3D" id="6.10.30.10">
    <property type="match status" value="1"/>
</dbReference>
<evidence type="ECO:0000259" key="2">
    <source>
        <dbReference type="Pfam" id="PF01796"/>
    </source>
</evidence>
<proteinExistence type="predicted"/>
<dbReference type="PANTHER" id="PTHR34075:SF5">
    <property type="entry name" value="BLR3430 PROTEIN"/>
    <property type="match status" value="1"/>
</dbReference>
<dbReference type="OrthoDB" id="7470921at2"/>
<dbReference type="InterPro" id="IPR002878">
    <property type="entry name" value="ChsH2_C"/>
</dbReference>
<dbReference type="Proteomes" id="UP000198960">
    <property type="component" value="Unassembled WGS sequence"/>
</dbReference>
<evidence type="ECO:0000259" key="3">
    <source>
        <dbReference type="Pfam" id="PF12172"/>
    </source>
</evidence>
<accession>A0A1H8VYP6</accession>
<reference evidence="5" key="1">
    <citation type="submission" date="2016-10" db="EMBL/GenBank/DDBJ databases">
        <authorList>
            <person name="Varghese N."/>
            <person name="Submissions S."/>
        </authorList>
    </citation>
    <scope>NUCLEOTIDE SEQUENCE [LARGE SCALE GENOMIC DNA]</scope>
    <source>
        <strain evidence="5">DSM 45413</strain>
    </source>
</reference>